<reference evidence="1" key="2">
    <citation type="submission" date="2020-09" db="EMBL/GenBank/DDBJ databases">
        <authorList>
            <person name="Sun Q."/>
            <person name="Kim S."/>
        </authorList>
    </citation>
    <scope>NUCLEOTIDE SEQUENCE</scope>
    <source>
        <strain evidence="1">KCTC 32182</strain>
    </source>
</reference>
<organism evidence="1 2">
    <name type="scientific">Paludibacterium paludis</name>
    <dbReference type="NCBI Taxonomy" id="1225769"/>
    <lineage>
        <taxon>Bacteria</taxon>
        <taxon>Pseudomonadati</taxon>
        <taxon>Pseudomonadota</taxon>
        <taxon>Betaproteobacteria</taxon>
        <taxon>Neisseriales</taxon>
        <taxon>Chromobacteriaceae</taxon>
        <taxon>Paludibacterium</taxon>
    </lineage>
</organism>
<dbReference type="EMBL" id="BMYX01000015">
    <property type="protein sequence ID" value="GGY21185.1"/>
    <property type="molecule type" value="Genomic_DNA"/>
</dbReference>
<gene>
    <name evidence="1" type="ORF">GCM10011289_26100</name>
</gene>
<reference evidence="1" key="1">
    <citation type="journal article" date="2014" name="Int. J. Syst. Evol. Microbiol.">
        <title>Complete genome sequence of Corynebacterium casei LMG S-19264T (=DSM 44701T), isolated from a smear-ripened cheese.</title>
        <authorList>
            <consortium name="US DOE Joint Genome Institute (JGI-PGF)"/>
            <person name="Walter F."/>
            <person name="Albersmeier A."/>
            <person name="Kalinowski J."/>
            <person name="Ruckert C."/>
        </authorList>
    </citation>
    <scope>NUCLEOTIDE SEQUENCE</scope>
    <source>
        <strain evidence="1">KCTC 32182</strain>
    </source>
</reference>
<keyword evidence="2" id="KW-1185">Reference proteome</keyword>
<dbReference type="AlphaFoldDB" id="A0A918P5G5"/>
<evidence type="ECO:0000313" key="1">
    <source>
        <dbReference type="EMBL" id="GGY21185.1"/>
    </source>
</evidence>
<dbReference type="RefSeq" id="WP_189535022.1">
    <property type="nucleotide sequence ID" value="NZ_BMYX01000015.1"/>
</dbReference>
<protein>
    <submittedName>
        <fullName evidence="1">Uncharacterized protein</fullName>
    </submittedName>
</protein>
<sequence>MFVESKKIPNKVEVLGFEQVDKNAHMIEWLRKGENCREFITLDLEGELYAQDQGAQLLSVHLNSQPSFETRVRKDESGKQAIVTHFSVIFPISLRVKASNGVVWLLDVIKPAIIIRTNGILPPKFDSLSLKIAVFDSFALINMRIPEVFLPNLLWWHVGNEM</sequence>
<comment type="caution">
    <text evidence="1">The sequence shown here is derived from an EMBL/GenBank/DDBJ whole genome shotgun (WGS) entry which is preliminary data.</text>
</comment>
<accession>A0A918P5G5</accession>
<proteinExistence type="predicted"/>
<evidence type="ECO:0000313" key="2">
    <source>
        <dbReference type="Proteomes" id="UP000645257"/>
    </source>
</evidence>
<name>A0A918P5G5_9NEIS</name>
<dbReference type="Proteomes" id="UP000645257">
    <property type="component" value="Unassembled WGS sequence"/>
</dbReference>